<evidence type="ECO:0000313" key="2">
    <source>
        <dbReference type="Proteomes" id="UP000187203"/>
    </source>
</evidence>
<dbReference type="AlphaFoldDB" id="A0A1R3I4Q7"/>
<comment type="caution">
    <text evidence="1">The sequence shown here is derived from an EMBL/GenBank/DDBJ whole genome shotgun (WGS) entry which is preliminary data.</text>
</comment>
<keyword evidence="2" id="KW-1185">Reference proteome</keyword>
<sequence length="46" mass="4888">MGLMSCAESVRGMGAELTLMIQQVSSNSTLAAEWGLCLQLMNPSLN</sequence>
<organism evidence="1 2">
    <name type="scientific">Corchorus olitorius</name>
    <dbReference type="NCBI Taxonomy" id="93759"/>
    <lineage>
        <taxon>Eukaryota</taxon>
        <taxon>Viridiplantae</taxon>
        <taxon>Streptophyta</taxon>
        <taxon>Embryophyta</taxon>
        <taxon>Tracheophyta</taxon>
        <taxon>Spermatophyta</taxon>
        <taxon>Magnoliopsida</taxon>
        <taxon>eudicotyledons</taxon>
        <taxon>Gunneridae</taxon>
        <taxon>Pentapetalae</taxon>
        <taxon>rosids</taxon>
        <taxon>malvids</taxon>
        <taxon>Malvales</taxon>
        <taxon>Malvaceae</taxon>
        <taxon>Grewioideae</taxon>
        <taxon>Apeibeae</taxon>
        <taxon>Corchorus</taxon>
    </lineage>
</organism>
<dbReference type="Proteomes" id="UP000187203">
    <property type="component" value="Unassembled WGS sequence"/>
</dbReference>
<dbReference type="EMBL" id="AWUE01018914">
    <property type="protein sequence ID" value="OMO77558.1"/>
    <property type="molecule type" value="Genomic_DNA"/>
</dbReference>
<name>A0A1R3I4Q7_9ROSI</name>
<protein>
    <submittedName>
        <fullName evidence="1">Uncharacterized protein</fullName>
    </submittedName>
</protein>
<proteinExistence type="predicted"/>
<evidence type="ECO:0000313" key="1">
    <source>
        <dbReference type="EMBL" id="OMO77558.1"/>
    </source>
</evidence>
<gene>
    <name evidence="1" type="ORF">COLO4_25092</name>
</gene>
<reference evidence="2" key="1">
    <citation type="submission" date="2013-09" db="EMBL/GenBank/DDBJ databases">
        <title>Corchorus olitorius genome sequencing.</title>
        <authorList>
            <person name="Alam M."/>
            <person name="Haque M.S."/>
            <person name="Islam M.S."/>
            <person name="Emdad E.M."/>
            <person name="Islam M.M."/>
            <person name="Ahmed B."/>
            <person name="Halim A."/>
            <person name="Hossen Q.M.M."/>
            <person name="Hossain M.Z."/>
            <person name="Ahmed R."/>
            <person name="Khan M.M."/>
            <person name="Islam R."/>
            <person name="Rashid M.M."/>
            <person name="Khan S.A."/>
            <person name="Rahman M.S."/>
            <person name="Alam M."/>
            <person name="Yahiya A.S."/>
            <person name="Khan M.S."/>
            <person name="Azam M.S."/>
            <person name="Haque T."/>
            <person name="Lashkar M.Z.H."/>
            <person name="Akhand A.I."/>
            <person name="Morshed G."/>
            <person name="Roy S."/>
            <person name="Uddin K.S."/>
            <person name="Rabeya T."/>
            <person name="Hossain A.S."/>
            <person name="Chowdhury A."/>
            <person name="Snigdha A.R."/>
            <person name="Mortoza M.S."/>
            <person name="Matin S.A."/>
            <person name="Hoque S.M.E."/>
            <person name="Islam M.K."/>
            <person name="Roy D.K."/>
            <person name="Haider R."/>
            <person name="Moosa M.M."/>
            <person name="Elias S.M."/>
            <person name="Hasan A.M."/>
            <person name="Jahan S."/>
            <person name="Shafiuddin M."/>
            <person name="Mahmood N."/>
            <person name="Shommy N.S."/>
        </authorList>
    </citation>
    <scope>NUCLEOTIDE SEQUENCE [LARGE SCALE GENOMIC DNA]</scope>
    <source>
        <strain evidence="2">cv. O-4</strain>
    </source>
</reference>
<accession>A0A1R3I4Q7</accession>